<reference evidence="1 2" key="1">
    <citation type="journal article" date="2010" name="Stand. Genomic Sci.">
        <title>Complete genome sequence of Spirosoma linguale type strain (1).</title>
        <authorList>
            <person name="Lail K."/>
            <person name="Sikorski J."/>
            <person name="Saunders E."/>
            <person name="Lapidus A."/>
            <person name="Glavina Del Rio T."/>
            <person name="Copeland A."/>
            <person name="Tice H."/>
            <person name="Cheng J.-F."/>
            <person name="Lucas S."/>
            <person name="Nolan M."/>
            <person name="Bruce D."/>
            <person name="Goodwin L."/>
            <person name="Pitluck S."/>
            <person name="Ivanova N."/>
            <person name="Mavromatis K."/>
            <person name="Ovchinnikova G."/>
            <person name="Pati A."/>
            <person name="Chen A."/>
            <person name="Palaniappan K."/>
            <person name="Land M."/>
            <person name="Hauser L."/>
            <person name="Chang Y.-J."/>
            <person name="Jeffries C.D."/>
            <person name="Chain P."/>
            <person name="Brettin T."/>
            <person name="Detter J.C."/>
            <person name="Schuetze A."/>
            <person name="Rohde M."/>
            <person name="Tindall B.J."/>
            <person name="Goeker M."/>
            <person name="Bristow J."/>
            <person name="Eisen J.A."/>
            <person name="Markowitz V."/>
            <person name="Hugenholtz P."/>
            <person name="Kyrpides N.C."/>
            <person name="Klenk H.-P."/>
            <person name="Chen F."/>
        </authorList>
    </citation>
    <scope>NUCLEOTIDE SEQUENCE [LARGE SCALE GENOMIC DNA]</scope>
    <source>
        <strain evidence="2">ATCC 33905 / DSM 74 / LMG 10896 / Claus 1</strain>
    </source>
</reference>
<organism evidence="1 2">
    <name type="scientific">Spirosoma linguale (strain ATCC 33905 / DSM 74 / LMG 10896 / Claus 1)</name>
    <dbReference type="NCBI Taxonomy" id="504472"/>
    <lineage>
        <taxon>Bacteria</taxon>
        <taxon>Pseudomonadati</taxon>
        <taxon>Bacteroidota</taxon>
        <taxon>Cytophagia</taxon>
        <taxon>Cytophagales</taxon>
        <taxon>Cytophagaceae</taxon>
        <taxon>Spirosoma</taxon>
    </lineage>
</organism>
<dbReference type="AlphaFoldDB" id="D2QFD6"/>
<accession>D2QFD6</accession>
<evidence type="ECO:0008006" key="3">
    <source>
        <dbReference type="Google" id="ProtNLM"/>
    </source>
</evidence>
<dbReference type="KEGG" id="sli:Slin_0549"/>
<keyword evidence="2" id="KW-1185">Reference proteome</keyword>
<evidence type="ECO:0000313" key="1">
    <source>
        <dbReference type="EMBL" id="ADB36613.1"/>
    </source>
</evidence>
<evidence type="ECO:0000313" key="2">
    <source>
        <dbReference type="Proteomes" id="UP000002028"/>
    </source>
</evidence>
<proteinExistence type="predicted"/>
<protein>
    <recommendedName>
        <fullName evidence="3">YD repeat protein</fullName>
    </recommendedName>
</protein>
<sequence length="297" mass="31941">MITSRLCTGIVSLLMVVELLGCQDHSTGVTPGPDRLRVKTITQQLTGSASVSAVSAFSYDGQGRLSSIVAYRMPDSTVAPVENTVYQYDTQDRLIQVQHSEVRRGANSETYTLTYNAAGQLTQLSHLPSTFSLTFQYNSANQPSGYSRGIGVGGLRASGGGSFTFAGNNLMSVSEDFKVFRSGESAAAPPAYYRLTSTTYTFDDKLDPFYGVFIIPAPGVFLPFASSPGALSPFYMLYGGIDNTLNLSQNNVLSAVSSNGTTTQYSYTYNAANLPASRTTTLNSVVTEVLRFGYESY</sequence>
<dbReference type="eggNOG" id="COG3209">
    <property type="taxonomic scope" value="Bacteria"/>
</dbReference>
<dbReference type="Proteomes" id="UP000002028">
    <property type="component" value="Chromosome"/>
</dbReference>
<dbReference type="Gene3D" id="2.180.10.10">
    <property type="entry name" value="RHS repeat-associated core"/>
    <property type="match status" value="1"/>
</dbReference>
<dbReference type="RefSeq" id="WP_012925165.1">
    <property type="nucleotide sequence ID" value="NC_013730.1"/>
</dbReference>
<gene>
    <name evidence="1" type="ordered locus">Slin_0549</name>
</gene>
<dbReference type="EMBL" id="CP001769">
    <property type="protein sequence ID" value="ADB36613.1"/>
    <property type="molecule type" value="Genomic_DNA"/>
</dbReference>
<dbReference type="HOGENOM" id="CLU_936607_0_0_10"/>
<name>D2QFD6_SPILD</name>